<name>K6ULP9_9MICO</name>
<dbReference type="STRING" id="100225.SAMN05421595_1276"/>
<feature type="transmembrane region" description="Helical" evidence="1">
    <location>
        <begin position="162"/>
        <end position="183"/>
    </location>
</feature>
<evidence type="ECO:0000313" key="2">
    <source>
        <dbReference type="EMBL" id="GAB77441.1"/>
    </source>
</evidence>
<evidence type="ECO:0000256" key="1">
    <source>
        <dbReference type="SAM" id="Phobius"/>
    </source>
</evidence>
<dbReference type="EMBL" id="BAGZ01000005">
    <property type="protein sequence ID" value="GAB77441.1"/>
    <property type="molecule type" value="Genomic_DNA"/>
</dbReference>
<feature type="transmembrane region" description="Helical" evidence="1">
    <location>
        <begin position="135"/>
        <end position="156"/>
    </location>
</feature>
<dbReference type="Proteomes" id="UP000008495">
    <property type="component" value="Unassembled WGS sequence"/>
</dbReference>
<dbReference type="AlphaFoldDB" id="K6ULP9"/>
<sequence length="207" mass="21509">MGFVMAPDGNNPVRAFAADRLTLPGADGEQNYPGGPLDGYGGPMPRPLIAMAGWSRRHWVTAALAALVTVLVVGIPSAMIPTPLFGRSVPVTPWSWPVLAVTGLLSGLIVATYVRDHDTSAEPDPLSRRGTVGGLLAFFAVGCPVCNKVVLLALGSTGAMQWFAPVQPFLAVAGMMLLSWALVVRLRGQVACPTPPAENPVSSSIAG</sequence>
<keyword evidence="3" id="KW-1185">Reference proteome</keyword>
<protein>
    <submittedName>
        <fullName evidence="2">Uncharacterized protein</fullName>
    </submittedName>
</protein>
<evidence type="ECO:0000313" key="3">
    <source>
        <dbReference type="Proteomes" id="UP000008495"/>
    </source>
</evidence>
<feature type="transmembrane region" description="Helical" evidence="1">
    <location>
        <begin position="94"/>
        <end position="114"/>
    </location>
</feature>
<gene>
    <name evidence="2" type="ORF">AUCHE_05_03520</name>
</gene>
<organism evidence="2 3">
    <name type="scientific">Austwickia chelonae NBRC 105200</name>
    <dbReference type="NCBI Taxonomy" id="1184607"/>
    <lineage>
        <taxon>Bacteria</taxon>
        <taxon>Bacillati</taxon>
        <taxon>Actinomycetota</taxon>
        <taxon>Actinomycetes</taxon>
        <taxon>Micrococcales</taxon>
        <taxon>Dermatophilaceae</taxon>
        <taxon>Austwickia</taxon>
    </lineage>
</organism>
<dbReference type="eggNOG" id="COG0785">
    <property type="taxonomic scope" value="Bacteria"/>
</dbReference>
<comment type="caution">
    <text evidence="2">The sequence shown here is derived from an EMBL/GenBank/DDBJ whole genome shotgun (WGS) entry which is preliminary data.</text>
</comment>
<feature type="transmembrane region" description="Helical" evidence="1">
    <location>
        <begin position="59"/>
        <end position="82"/>
    </location>
</feature>
<accession>K6ULP9</accession>
<keyword evidence="1" id="KW-0472">Membrane</keyword>
<keyword evidence="1" id="KW-1133">Transmembrane helix</keyword>
<keyword evidence="1" id="KW-0812">Transmembrane</keyword>
<proteinExistence type="predicted"/>
<reference evidence="2 3" key="1">
    <citation type="submission" date="2012-08" db="EMBL/GenBank/DDBJ databases">
        <title>Whole genome shotgun sequence of Austwickia chelonae NBRC 105200.</title>
        <authorList>
            <person name="Yoshida I."/>
            <person name="Hosoyama A."/>
            <person name="Tsuchikane K."/>
            <person name="Katsumata H."/>
            <person name="Ando Y."/>
            <person name="Ohji S."/>
            <person name="Hamada M."/>
            <person name="Tamura T."/>
            <person name="Yamazoe A."/>
            <person name="Yamazaki S."/>
            <person name="Fujita N."/>
        </authorList>
    </citation>
    <scope>NUCLEOTIDE SEQUENCE [LARGE SCALE GENOMIC DNA]</scope>
    <source>
        <strain evidence="2 3">NBRC 105200</strain>
    </source>
</reference>